<keyword evidence="1" id="KW-0175">Coiled coil</keyword>
<dbReference type="OrthoDB" id="421226at2759"/>
<proteinExistence type="predicted"/>
<gene>
    <name evidence="3" type="ORF">DNTS_006396</name>
</gene>
<comment type="caution">
    <text evidence="3">The sequence shown here is derived from an EMBL/GenBank/DDBJ whole genome shotgun (WGS) entry which is preliminary data.</text>
</comment>
<evidence type="ECO:0000313" key="3">
    <source>
        <dbReference type="EMBL" id="TRY64688.1"/>
    </source>
</evidence>
<feature type="region of interest" description="Disordered" evidence="2">
    <location>
        <begin position="488"/>
        <end position="571"/>
    </location>
</feature>
<organism evidence="3 4">
    <name type="scientific">Danionella cerebrum</name>
    <dbReference type="NCBI Taxonomy" id="2873325"/>
    <lineage>
        <taxon>Eukaryota</taxon>
        <taxon>Metazoa</taxon>
        <taxon>Chordata</taxon>
        <taxon>Craniata</taxon>
        <taxon>Vertebrata</taxon>
        <taxon>Euteleostomi</taxon>
        <taxon>Actinopterygii</taxon>
        <taxon>Neopterygii</taxon>
        <taxon>Teleostei</taxon>
        <taxon>Ostariophysi</taxon>
        <taxon>Cypriniformes</taxon>
        <taxon>Danionidae</taxon>
        <taxon>Danioninae</taxon>
        <taxon>Danionella</taxon>
    </lineage>
</organism>
<dbReference type="Proteomes" id="UP000316079">
    <property type="component" value="Unassembled WGS sequence"/>
</dbReference>
<feature type="compositionally biased region" description="Polar residues" evidence="2">
    <location>
        <begin position="544"/>
        <end position="556"/>
    </location>
</feature>
<feature type="coiled-coil region" evidence="1">
    <location>
        <begin position="430"/>
        <end position="468"/>
    </location>
</feature>
<reference evidence="3 4" key="1">
    <citation type="journal article" date="2019" name="Sci. Data">
        <title>Hybrid genome assembly and annotation of Danionella translucida.</title>
        <authorList>
            <person name="Kadobianskyi M."/>
            <person name="Schulze L."/>
            <person name="Schuelke M."/>
            <person name="Judkewitz B."/>
        </authorList>
    </citation>
    <scope>NUCLEOTIDE SEQUENCE [LARGE SCALE GENOMIC DNA]</scope>
    <source>
        <strain evidence="3 4">Bolton</strain>
    </source>
</reference>
<evidence type="ECO:0000256" key="1">
    <source>
        <dbReference type="SAM" id="Coils"/>
    </source>
</evidence>
<keyword evidence="4" id="KW-1185">Reference proteome</keyword>
<sequence>MCFPGDLCVCEDVLHMCISSKEREKEKCEKQRDNPTLVLLAPFSLSLFLCHEPLLLSATGCVRSQQLAVFHSMFSWVIKVVPQPPVAPGTLGEDDKTNDTARVMTKKEEVNQDASKEELSEENSGMLTWLSHGFSSALPQPANSSKLPNSELQSLLCAEQPSRSLSLECAVEGSLHPVFFSSTRAGMIGWIVQGLGKVVPQPDEKYKGHTEPEDVTEPAAVPVVKVDPPVQEVKRGPEQVPDIPVVEVMSDEEPEVVNVPFSPRVMDWLKQGLEKVVPQSPLHLHPPSAAETPAQRALPHHLHLLSYQKQHLHQNHHLHQNQYQFQLQHPHLHNQHQNQYQLQLQHPHLHLLLQSQSHRPSLGRMMPQPVLKAKDENCDIVQNVCILQDPCDMVLEELEDEDLDVEAEAQPECSVPRVEIIQTEEDQIVITDLEERLQQEHVEAARIAEKLARQAAEMAIRCLEEEQNAQNIIQTEDADNEDQLQHLAGDSEEEEEEEDSKNSESLADVCPAEPSPHESEISLQTPQSPPVPPVVEKTVGVSPPVTTQPERTTTASPGAAEEDEPPDEGCGVPHNCNDLKSWILRIPHASACLSSFKMPSDLMLISQLPKQANMCFQNALQRLNSLNPL</sequence>
<dbReference type="EMBL" id="SRMA01026977">
    <property type="protein sequence ID" value="TRY64688.1"/>
    <property type="molecule type" value="Genomic_DNA"/>
</dbReference>
<name>A0A553NH13_9TELE</name>
<protein>
    <submittedName>
        <fullName evidence="3">Uncharacterized protein</fullName>
    </submittedName>
</protein>
<feature type="compositionally biased region" description="Acidic residues" evidence="2">
    <location>
        <begin position="490"/>
        <end position="499"/>
    </location>
</feature>
<evidence type="ECO:0000313" key="4">
    <source>
        <dbReference type="Proteomes" id="UP000316079"/>
    </source>
</evidence>
<accession>A0A553NH13</accession>
<evidence type="ECO:0000256" key="2">
    <source>
        <dbReference type="SAM" id="MobiDB-lite"/>
    </source>
</evidence>
<dbReference type="AlphaFoldDB" id="A0A553NH13"/>